<feature type="domain" description="KIB1-4 beta-propeller" evidence="1">
    <location>
        <begin position="7"/>
        <end position="116"/>
    </location>
</feature>
<evidence type="ECO:0000259" key="1">
    <source>
        <dbReference type="Pfam" id="PF03478"/>
    </source>
</evidence>
<sequence>MSDDHSVYILDMPTTLVVRKLRFFSAMSLLAYRHVYFKDTFLHLAHLNGHLLVILRNFADEKYHYNHVTFHVFRLELPERDGSGEVVEYYTPSDYDWEEVRILQGNSLFLGYSHQFI</sequence>
<evidence type="ECO:0000313" key="3">
    <source>
        <dbReference type="Proteomes" id="UP001497516"/>
    </source>
</evidence>
<proteinExistence type="predicted"/>
<reference evidence="2 3" key="1">
    <citation type="submission" date="2024-04" db="EMBL/GenBank/DDBJ databases">
        <authorList>
            <person name="Fracassetti M."/>
        </authorList>
    </citation>
    <scope>NUCLEOTIDE SEQUENCE [LARGE SCALE GENOMIC DNA]</scope>
</reference>
<name>A0AAV2GBJ6_9ROSI</name>
<dbReference type="AlphaFoldDB" id="A0AAV2GBJ6"/>
<dbReference type="EMBL" id="OZ034821">
    <property type="protein sequence ID" value="CAL1407836.1"/>
    <property type="molecule type" value="Genomic_DNA"/>
</dbReference>
<dbReference type="InterPro" id="IPR005174">
    <property type="entry name" value="KIB1-4_b-propeller"/>
</dbReference>
<gene>
    <name evidence="2" type="ORF">LTRI10_LOCUS47480</name>
</gene>
<organism evidence="2 3">
    <name type="scientific">Linum trigynum</name>
    <dbReference type="NCBI Taxonomy" id="586398"/>
    <lineage>
        <taxon>Eukaryota</taxon>
        <taxon>Viridiplantae</taxon>
        <taxon>Streptophyta</taxon>
        <taxon>Embryophyta</taxon>
        <taxon>Tracheophyta</taxon>
        <taxon>Spermatophyta</taxon>
        <taxon>Magnoliopsida</taxon>
        <taxon>eudicotyledons</taxon>
        <taxon>Gunneridae</taxon>
        <taxon>Pentapetalae</taxon>
        <taxon>rosids</taxon>
        <taxon>fabids</taxon>
        <taxon>Malpighiales</taxon>
        <taxon>Linaceae</taxon>
        <taxon>Linum</taxon>
    </lineage>
</organism>
<keyword evidence="3" id="KW-1185">Reference proteome</keyword>
<protein>
    <recommendedName>
        <fullName evidence="1">KIB1-4 beta-propeller domain-containing protein</fullName>
    </recommendedName>
</protein>
<accession>A0AAV2GBJ6</accession>
<dbReference type="Pfam" id="PF03478">
    <property type="entry name" value="Beta-prop_KIB1-4"/>
    <property type="match status" value="1"/>
</dbReference>
<evidence type="ECO:0000313" key="2">
    <source>
        <dbReference type="EMBL" id="CAL1407836.1"/>
    </source>
</evidence>
<dbReference type="Proteomes" id="UP001497516">
    <property type="component" value="Chromosome 8"/>
</dbReference>